<organism evidence="2 3">
    <name type="scientific">Brachionus plicatilis</name>
    <name type="common">Marine rotifer</name>
    <name type="synonym">Brachionus muelleri</name>
    <dbReference type="NCBI Taxonomy" id="10195"/>
    <lineage>
        <taxon>Eukaryota</taxon>
        <taxon>Metazoa</taxon>
        <taxon>Spiralia</taxon>
        <taxon>Gnathifera</taxon>
        <taxon>Rotifera</taxon>
        <taxon>Eurotatoria</taxon>
        <taxon>Monogononta</taxon>
        <taxon>Pseudotrocha</taxon>
        <taxon>Ploima</taxon>
        <taxon>Brachionidae</taxon>
        <taxon>Brachionus</taxon>
    </lineage>
</organism>
<comment type="caution">
    <text evidence="2">The sequence shown here is derived from an EMBL/GenBank/DDBJ whole genome shotgun (WGS) entry which is preliminary data.</text>
</comment>
<keyword evidence="1" id="KW-1133">Transmembrane helix</keyword>
<dbReference type="EMBL" id="REGN01010138">
    <property type="protein sequence ID" value="RMZ99611.1"/>
    <property type="molecule type" value="Genomic_DNA"/>
</dbReference>
<dbReference type="Proteomes" id="UP000276133">
    <property type="component" value="Unassembled WGS sequence"/>
</dbReference>
<feature type="non-terminal residue" evidence="2">
    <location>
        <position position="220"/>
    </location>
</feature>
<reference evidence="2 3" key="1">
    <citation type="journal article" date="2018" name="Sci. Rep.">
        <title>Genomic signatures of local adaptation to the degree of environmental predictability in rotifers.</title>
        <authorList>
            <person name="Franch-Gras L."/>
            <person name="Hahn C."/>
            <person name="Garcia-Roger E.M."/>
            <person name="Carmona M.J."/>
            <person name="Serra M."/>
            <person name="Gomez A."/>
        </authorList>
    </citation>
    <scope>NUCLEOTIDE SEQUENCE [LARGE SCALE GENOMIC DNA]</scope>
    <source>
        <strain evidence="2">HYR1</strain>
    </source>
</reference>
<gene>
    <name evidence="2" type="ORF">BpHYR1_028371</name>
</gene>
<name>A0A3M7PKF9_BRAPC</name>
<feature type="transmembrane region" description="Helical" evidence="1">
    <location>
        <begin position="26"/>
        <end position="44"/>
    </location>
</feature>
<sequence length="220" mass="25854">VKAEFLAFTLRVVNTNCGLSKRFINLFQNIKILIYFLVQLFLLFGRKQITFKNSTLFFIDLEIMENKRLMEESNIFLREIQIANEAKTDFDKLMSQNAKLELFYKKKLDETASKKESIKPKICQIVGNYRGNQLFEADFNPKIPESRKSSHSNELMDSTRLISAEIGANNHEEVDGLMVRKIRREIQEPRFETHLCKALSIQLEINESFLFGKKSWDEHY</sequence>
<evidence type="ECO:0000313" key="3">
    <source>
        <dbReference type="Proteomes" id="UP000276133"/>
    </source>
</evidence>
<keyword evidence="1" id="KW-0472">Membrane</keyword>
<feature type="non-terminal residue" evidence="2">
    <location>
        <position position="1"/>
    </location>
</feature>
<keyword evidence="1" id="KW-0812">Transmembrane</keyword>
<proteinExistence type="predicted"/>
<keyword evidence="3" id="KW-1185">Reference proteome</keyword>
<accession>A0A3M7PKF9</accession>
<evidence type="ECO:0000256" key="1">
    <source>
        <dbReference type="SAM" id="Phobius"/>
    </source>
</evidence>
<evidence type="ECO:0000313" key="2">
    <source>
        <dbReference type="EMBL" id="RMZ99611.1"/>
    </source>
</evidence>
<dbReference type="AlphaFoldDB" id="A0A3M7PKF9"/>
<protein>
    <submittedName>
        <fullName evidence="2">Uncharacterized protein</fullName>
    </submittedName>
</protein>